<dbReference type="EMBL" id="BOMP01000197">
    <property type="protein sequence ID" value="GIE46286.1"/>
    <property type="molecule type" value="Genomic_DNA"/>
</dbReference>
<keyword evidence="4" id="KW-1185">Reference proteome</keyword>
<dbReference type="Proteomes" id="UP000631312">
    <property type="component" value="Unassembled WGS sequence"/>
</dbReference>
<evidence type="ECO:0000313" key="1">
    <source>
        <dbReference type="EMBL" id="GIE46286.1"/>
    </source>
</evidence>
<dbReference type="RefSeq" id="WP_188124331.1">
    <property type="nucleotide sequence ID" value="NZ_BOMP01000197.1"/>
</dbReference>
<proteinExistence type="predicted"/>
<reference evidence="2 3" key="1">
    <citation type="submission" date="2020-08" db="EMBL/GenBank/DDBJ databases">
        <title>Sequencing the genomes of 1000 actinobacteria strains.</title>
        <authorList>
            <person name="Klenk H.-P."/>
        </authorList>
    </citation>
    <scope>NUCLEOTIDE SEQUENCE [LARGE SCALE GENOMIC DNA]</scope>
    <source>
        <strain evidence="2 3">DSM 43150</strain>
    </source>
</reference>
<evidence type="ECO:0000313" key="4">
    <source>
        <dbReference type="Proteomes" id="UP000631312"/>
    </source>
</evidence>
<reference evidence="1 4" key="2">
    <citation type="submission" date="2021-01" db="EMBL/GenBank/DDBJ databases">
        <title>Whole genome shotgun sequence of Actinoplanes lobatus NBRC 12513.</title>
        <authorList>
            <person name="Komaki H."/>
            <person name="Tamura T."/>
        </authorList>
    </citation>
    <scope>NUCLEOTIDE SEQUENCE [LARGE SCALE GENOMIC DNA]</scope>
    <source>
        <strain evidence="1 4">NBRC 12513</strain>
    </source>
</reference>
<name>A0A7W7MJC2_9ACTN</name>
<dbReference type="Proteomes" id="UP000590511">
    <property type="component" value="Unassembled WGS sequence"/>
</dbReference>
<accession>A0A7W7MJC2</accession>
<dbReference type="EMBL" id="JACHNC010000001">
    <property type="protein sequence ID" value="MBB4752492.1"/>
    <property type="molecule type" value="Genomic_DNA"/>
</dbReference>
<comment type="caution">
    <text evidence="2">The sequence shown here is derived from an EMBL/GenBank/DDBJ whole genome shotgun (WGS) entry which is preliminary data.</text>
</comment>
<organism evidence="2 3">
    <name type="scientific">Actinoplanes lobatus</name>
    <dbReference type="NCBI Taxonomy" id="113568"/>
    <lineage>
        <taxon>Bacteria</taxon>
        <taxon>Bacillati</taxon>
        <taxon>Actinomycetota</taxon>
        <taxon>Actinomycetes</taxon>
        <taxon>Micromonosporales</taxon>
        <taxon>Micromonosporaceae</taxon>
        <taxon>Actinoplanes</taxon>
    </lineage>
</organism>
<dbReference type="AlphaFoldDB" id="A0A7W7MJC2"/>
<evidence type="ECO:0000313" key="2">
    <source>
        <dbReference type="EMBL" id="MBB4752492.1"/>
    </source>
</evidence>
<evidence type="ECO:0000313" key="3">
    <source>
        <dbReference type="Proteomes" id="UP000590511"/>
    </source>
</evidence>
<gene>
    <name evidence="1" type="ORF">Alo02nite_91840</name>
    <name evidence="2" type="ORF">BJ964_006653</name>
</gene>
<protein>
    <submittedName>
        <fullName evidence="2">Uncharacterized protein</fullName>
    </submittedName>
</protein>
<sequence>MTLCPNHRIWLGLPGRSHRGRQYDVHDLPDILHAQRRHYRLARHYGRQTTADAFADAAHITALWARHGLHDDRRKPLIRAFLGHNPLTGRLPSGDPITPVVTYPETVDLARVLAMPRWRHPAGRATKHDLRQFRRDISDHLRIHYRPQGNSRDPLLRWFQKRHAPRSP</sequence>